<feature type="region of interest" description="Disordered" evidence="6">
    <location>
        <begin position="1"/>
        <end position="23"/>
    </location>
</feature>
<feature type="transmembrane region" description="Helical" evidence="7">
    <location>
        <begin position="118"/>
        <end position="141"/>
    </location>
</feature>
<comment type="subcellular location">
    <subcellularLocation>
        <location evidence="1">Membrane</location>
        <topology evidence="1">Multi-pass membrane protein</topology>
    </subcellularLocation>
</comment>
<keyword evidence="4 7" id="KW-1133">Transmembrane helix</keyword>
<gene>
    <name evidence="8" type="ORF">N7496_006464</name>
</gene>
<name>A0A9W9S1J9_9EURO</name>
<dbReference type="GeneID" id="81438572"/>
<dbReference type="Gene3D" id="1.20.1740.10">
    <property type="entry name" value="Amino acid/polyamine transporter I"/>
    <property type="match status" value="1"/>
</dbReference>
<evidence type="ECO:0000313" key="9">
    <source>
        <dbReference type="Proteomes" id="UP001147782"/>
    </source>
</evidence>
<feature type="transmembrane region" description="Helical" evidence="7">
    <location>
        <begin position="404"/>
        <end position="422"/>
    </location>
</feature>
<feature type="transmembrane region" description="Helical" evidence="7">
    <location>
        <begin position="192"/>
        <end position="210"/>
    </location>
</feature>
<evidence type="ECO:0000256" key="1">
    <source>
        <dbReference type="ARBA" id="ARBA00004141"/>
    </source>
</evidence>
<evidence type="ECO:0000256" key="6">
    <source>
        <dbReference type="SAM" id="MobiDB-lite"/>
    </source>
</evidence>
<dbReference type="EMBL" id="JAPZBS010000005">
    <property type="protein sequence ID" value="KAJ5370372.1"/>
    <property type="molecule type" value="Genomic_DNA"/>
</dbReference>
<protein>
    <recommendedName>
        <fullName evidence="10">Amino acid permease/ SLC12A domain-containing protein</fullName>
    </recommendedName>
</protein>
<dbReference type="AlphaFoldDB" id="A0A9W9S1J9"/>
<dbReference type="PANTHER" id="PTHR45649:SF25">
    <property type="entry name" value="TRANSPORTER, PUTATIVE (EUROFUNG)-RELATED"/>
    <property type="match status" value="1"/>
</dbReference>
<evidence type="ECO:0000256" key="3">
    <source>
        <dbReference type="ARBA" id="ARBA00022692"/>
    </source>
</evidence>
<evidence type="ECO:0008006" key="10">
    <source>
        <dbReference type="Google" id="ProtNLM"/>
    </source>
</evidence>
<evidence type="ECO:0000256" key="7">
    <source>
        <dbReference type="SAM" id="Phobius"/>
    </source>
</evidence>
<feature type="transmembrane region" description="Helical" evidence="7">
    <location>
        <begin position="230"/>
        <end position="250"/>
    </location>
</feature>
<dbReference type="GO" id="GO:0016020">
    <property type="term" value="C:membrane"/>
    <property type="evidence" value="ECO:0007669"/>
    <property type="project" value="UniProtKB-SubCell"/>
</dbReference>
<feature type="transmembrane region" description="Helical" evidence="7">
    <location>
        <begin position="71"/>
        <end position="90"/>
    </location>
</feature>
<dbReference type="Pfam" id="PF13520">
    <property type="entry name" value="AA_permease_2"/>
    <property type="match status" value="1"/>
</dbReference>
<evidence type="ECO:0000256" key="2">
    <source>
        <dbReference type="ARBA" id="ARBA00022448"/>
    </source>
</evidence>
<dbReference type="PANTHER" id="PTHR45649">
    <property type="entry name" value="AMINO-ACID PERMEASE BAT1"/>
    <property type="match status" value="1"/>
</dbReference>
<feature type="transmembrane region" description="Helical" evidence="7">
    <location>
        <begin position="491"/>
        <end position="510"/>
    </location>
</feature>
<keyword evidence="9" id="KW-1185">Reference proteome</keyword>
<dbReference type="RefSeq" id="XP_056554806.1">
    <property type="nucleotide sequence ID" value="XM_056699393.1"/>
</dbReference>
<comment type="caution">
    <text evidence="8">The sequence shown here is derived from an EMBL/GenBank/DDBJ whole genome shotgun (WGS) entry which is preliminary data.</text>
</comment>
<keyword evidence="3 7" id="KW-0812">Transmembrane</keyword>
<sequence>MASWEFKNAPIHNDREPPGGPSVLDHDNLQLRRLGKRPVLKHIHHCLDQVRAPYCRPYISLLTGSSGGSAGAVYAFIFAWIGTTCCFLMLSELASMAPTSGGQYHWCAMLSPRSTMKFTSYLTGWLAVIGWQAAFASAAYLCGTEIQGAAILAHKHYNSEAWQGTLIMWASMLVALVVNLVGGRFFPRLENFVLVIHILGFFGILIPLTSLSDHKTKEQVFTKFLNGGNFASQGLSWFVGMSGCVFAFAGGDAAVHMAEEVSDASRVLPRAIMLSVAINGSLGFGMLIAMLFCVGNVDDALNTSTGYPYIEIFYQATKSIPGALAMVSINLIITVCAVIGILATTSRQFWSFARDRGVPGWRWWSRVSPKHLPTYSIYLTMTVAWLLGLINIGSAVALNDITSMAVSGLYASYLIVGVLLLYRRCRGHIAGYDENGQTLINVPGAPLVWGPFRVPGIVGILVNICACIYIVIVVFFSFWPPKMNPSLEDMNFSVVGTIGVAILAVAYYILRARHVYKGPIMEVS</sequence>
<evidence type="ECO:0000256" key="4">
    <source>
        <dbReference type="ARBA" id="ARBA00022989"/>
    </source>
</evidence>
<feature type="transmembrane region" description="Helical" evidence="7">
    <location>
        <begin position="323"/>
        <end position="344"/>
    </location>
</feature>
<dbReference type="GO" id="GO:0022857">
    <property type="term" value="F:transmembrane transporter activity"/>
    <property type="evidence" value="ECO:0007669"/>
    <property type="project" value="InterPro"/>
</dbReference>
<feature type="transmembrane region" description="Helical" evidence="7">
    <location>
        <begin position="161"/>
        <end position="180"/>
    </location>
</feature>
<organism evidence="8 9">
    <name type="scientific">Penicillium cataractarum</name>
    <dbReference type="NCBI Taxonomy" id="2100454"/>
    <lineage>
        <taxon>Eukaryota</taxon>
        <taxon>Fungi</taxon>
        <taxon>Dikarya</taxon>
        <taxon>Ascomycota</taxon>
        <taxon>Pezizomycotina</taxon>
        <taxon>Eurotiomycetes</taxon>
        <taxon>Eurotiomycetidae</taxon>
        <taxon>Eurotiales</taxon>
        <taxon>Aspergillaceae</taxon>
        <taxon>Penicillium</taxon>
    </lineage>
</organism>
<dbReference type="InterPro" id="IPR002293">
    <property type="entry name" value="AA/rel_permease1"/>
</dbReference>
<reference evidence="8" key="2">
    <citation type="journal article" date="2023" name="IMA Fungus">
        <title>Comparative genomic study of the Penicillium genus elucidates a diverse pangenome and 15 lateral gene transfer events.</title>
        <authorList>
            <person name="Petersen C."/>
            <person name="Sorensen T."/>
            <person name="Nielsen M.R."/>
            <person name="Sondergaard T.E."/>
            <person name="Sorensen J.L."/>
            <person name="Fitzpatrick D.A."/>
            <person name="Frisvad J.C."/>
            <person name="Nielsen K.L."/>
        </authorList>
    </citation>
    <scope>NUCLEOTIDE SEQUENCE</scope>
    <source>
        <strain evidence="8">IBT 29864</strain>
    </source>
</reference>
<dbReference type="OrthoDB" id="3257095at2759"/>
<feature type="transmembrane region" description="Helical" evidence="7">
    <location>
        <begin position="457"/>
        <end position="479"/>
    </location>
</feature>
<dbReference type="Proteomes" id="UP001147782">
    <property type="component" value="Unassembled WGS sequence"/>
</dbReference>
<evidence type="ECO:0000256" key="5">
    <source>
        <dbReference type="ARBA" id="ARBA00023136"/>
    </source>
</evidence>
<feature type="transmembrane region" description="Helical" evidence="7">
    <location>
        <begin position="375"/>
        <end position="398"/>
    </location>
</feature>
<proteinExistence type="predicted"/>
<accession>A0A9W9S1J9</accession>
<keyword evidence="5 7" id="KW-0472">Membrane</keyword>
<reference evidence="8" key="1">
    <citation type="submission" date="2022-11" db="EMBL/GenBank/DDBJ databases">
        <authorList>
            <person name="Petersen C."/>
        </authorList>
    </citation>
    <scope>NUCLEOTIDE SEQUENCE</scope>
    <source>
        <strain evidence="8">IBT 29864</strain>
    </source>
</reference>
<dbReference type="PIRSF" id="PIRSF006060">
    <property type="entry name" value="AA_transporter"/>
    <property type="match status" value="1"/>
</dbReference>
<feature type="transmembrane region" description="Helical" evidence="7">
    <location>
        <begin position="271"/>
        <end position="292"/>
    </location>
</feature>
<evidence type="ECO:0000313" key="8">
    <source>
        <dbReference type="EMBL" id="KAJ5370372.1"/>
    </source>
</evidence>
<keyword evidence="2" id="KW-0813">Transport</keyword>